<gene>
    <name evidence="1" type="ORF">M993_04529</name>
</gene>
<reference evidence="1 2" key="1">
    <citation type="submission" date="2016-04" db="EMBL/GenBank/DDBJ databases">
        <title>ATOL: Assembling a taxonomically balanced genome-scale reconstruction of the evolutionary history of the Enterobacteriaceae.</title>
        <authorList>
            <person name="Plunkett G.III."/>
            <person name="Neeno-Eckwall E.C."/>
            <person name="Glasner J.D."/>
            <person name="Perna N.T."/>
        </authorList>
    </citation>
    <scope>NUCLEOTIDE SEQUENCE [LARGE SCALE GENOMIC DNA]</scope>
    <source>
        <strain evidence="1 2">ATCC 12841</strain>
    </source>
</reference>
<dbReference type="AlphaFoldDB" id="A0AA91ECF1"/>
<organism evidence="1 2">
    <name type="scientific">Obesumbacterium proteus ATCC 12841</name>
    <dbReference type="NCBI Taxonomy" id="1354268"/>
    <lineage>
        <taxon>Bacteria</taxon>
        <taxon>Pseudomonadati</taxon>
        <taxon>Pseudomonadota</taxon>
        <taxon>Gammaproteobacteria</taxon>
        <taxon>Enterobacterales</taxon>
        <taxon>Hafniaceae</taxon>
        <taxon>Obesumbacterium</taxon>
    </lineage>
</organism>
<evidence type="ECO:0000313" key="2">
    <source>
        <dbReference type="Proteomes" id="UP000078431"/>
    </source>
</evidence>
<name>A0AA91ECF1_9GAMM</name>
<dbReference type="Proteomes" id="UP000078431">
    <property type="component" value="Unassembled WGS sequence"/>
</dbReference>
<sequence length="44" mass="4843">MIAENAALFGETDTKEIMTQLDMAAVFEYLNELGYSVSEKQVAA</sequence>
<proteinExistence type="predicted"/>
<protein>
    <submittedName>
        <fullName evidence="1">Uncharacterized protein</fullName>
    </submittedName>
</protein>
<dbReference type="EMBL" id="LXEX01000062">
    <property type="protein sequence ID" value="OAT56778.1"/>
    <property type="molecule type" value="Genomic_DNA"/>
</dbReference>
<evidence type="ECO:0000313" key="1">
    <source>
        <dbReference type="EMBL" id="OAT56778.1"/>
    </source>
</evidence>
<comment type="caution">
    <text evidence="1">The sequence shown here is derived from an EMBL/GenBank/DDBJ whole genome shotgun (WGS) entry which is preliminary data.</text>
</comment>
<accession>A0AA91ECF1</accession>
<keyword evidence="2" id="KW-1185">Reference proteome</keyword>